<protein>
    <recommendedName>
        <fullName evidence="3">Asparagine synthetase domain-containing protein</fullName>
    </recommendedName>
</protein>
<reference evidence="2" key="1">
    <citation type="submission" date="2016-10" db="EMBL/GenBank/DDBJ databases">
        <authorList>
            <person name="Varghese N."/>
            <person name="Submissions S."/>
        </authorList>
    </citation>
    <scope>NUCLEOTIDE SEQUENCE [LARGE SCALE GENOMIC DNA]</scope>
    <source>
        <strain evidence="2">CGMCC 4.6825</strain>
    </source>
</reference>
<proteinExistence type="predicted"/>
<dbReference type="EMBL" id="FOGO01000003">
    <property type="protein sequence ID" value="SER63192.1"/>
    <property type="molecule type" value="Genomic_DNA"/>
</dbReference>
<name>A0A1H9QRV5_9ACTN</name>
<dbReference type="RefSeq" id="WP_074999367.1">
    <property type="nucleotide sequence ID" value="NZ_FOGO01000003.1"/>
</dbReference>
<dbReference type="SUPFAM" id="SSF52402">
    <property type="entry name" value="Adenine nucleotide alpha hydrolases-like"/>
    <property type="match status" value="1"/>
</dbReference>
<dbReference type="InterPro" id="IPR014729">
    <property type="entry name" value="Rossmann-like_a/b/a_fold"/>
</dbReference>
<evidence type="ECO:0000313" key="1">
    <source>
        <dbReference type="EMBL" id="SER63192.1"/>
    </source>
</evidence>
<gene>
    <name evidence="1" type="ORF">SAMN05421870_10376</name>
</gene>
<evidence type="ECO:0008006" key="3">
    <source>
        <dbReference type="Google" id="ProtNLM"/>
    </source>
</evidence>
<evidence type="ECO:0000313" key="2">
    <source>
        <dbReference type="Proteomes" id="UP000182841"/>
    </source>
</evidence>
<dbReference type="OrthoDB" id="564639at2"/>
<dbReference type="Proteomes" id="UP000182841">
    <property type="component" value="Unassembled WGS sequence"/>
</dbReference>
<sequence length="533" mass="56731">MSAPAPRITVRGDCPPATEDTVRAALADGPADASRVAALVDLPGHFAVTAELPDRDLILTSRSGAVAHYYDTVTSRVHGASVTDVLTLAGRAPRWNAAAVADHLVHGHPLGDATLDRDILRVPAGAVLTMSRPRARLVTVPPPRREPGPPTVAARTALAALRAAVRDAARTPCALSMSGGLDARLLLAALLADGIKPRLLISGVAGSFDRTVALAIARDFGLPHQVHAVSEPALMAGAEGIRAASDGLLPISNWAGMAHVAEAGGTEPVLFGYHGELARAYHLPAVGRRAWPRAARPAARAPAHLLQHAGGNPFLPDERHRLADELREALRPEAMMQRIRAALPADALRGTLLDASEAFFRTQYGHRKIAANLAAIGAFARWRVPLFAPDWSDTVQALPRGWKLGDRWHRWAVGLLCPALLRYPEERYGATTSRRPPLRYWFRGPAPPNTPFYVDQAPLRTRSELLASLADTDASALAPLLDPALVGELVRAQTGTSARPHLCFALSALAAWSRTAAAGRPRAGRPHARGDTA</sequence>
<accession>A0A1H9QRV5</accession>
<keyword evidence="2" id="KW-1185">Reference proteome</keyword>
<dbReference type="AlphaFoldDB" id="A0A1H9QRV5"/>
<dbReference type="Gene3D" id="3.40.50.620">
    <property type="entry name" value="HUPs"/>
    <property type="match status" value="1"/>
</dbReference>
<organism evidence="1 2">
    <name type="scientific">Streptomyces qinglanensis</name>
    <dbReference type="NCBI Taxonomy" id="943816"/>
    <lineage>
        <taxon>Bacteria</taxon>
        <taxon>Bacillati</taxon>
        <taxon>Actinomycetota</taxon>
        <taxon>Actinomycetes</taxon>
        <taxon>Kitasatosporales</taxon>
        <taxon>Streptomycetaceae</taxon>
        <taxon>Streptomyces</taxon>
    </lineage>
</organism>